<accession>A0A382J4I2</accession>
<evidence type="ECO:0000313" key="2">
    <source>
        <dbReference type="EMBL" id="SVC06509.1"/>
    </source>
</evidence>
<keyword evidence="1" id="KW-0472">Membrane</keyword>
<reference evidence="2" key="1">
    <citation type="submission" date="2018-05" db="EMBL/GenBank/DDBJ databases">
        <authorList>
            <person name="Lanie J.A."/>
            <person name="Ng W.-L."/>
            <person name="Kazmierczak K.M."/>
            <person name="Andrzejewski T.M."/>
            <person name="Davidsen T.M."/>
            <person name="Wayne K.J."/>
            <person name="Tettelin H."/>
            <person name="Glass J.I."/>
            <person name="Rusch D."/>
            <person name="Podicherti R."/>
            <person name="Tsui H.-C.T."/>
            <person name="Winkler M.E."/>
        </authorList>
    </citation>
    <scope>NUCLEOTIDE SEQUENCE</scope>
</reference>
<sequence length="50" mass="6256">MWKKLWNWKIKIIRKYPVWCAYAAWLEGIIIGILIYHFWMMDVLSCCKEY</sequence>
<name>A0A382J4I2_9ZZZZ</name>
<feature type="transmembrane region" description="Helical" evidence="1">
    <location>
        <begin position="20"/>
        <end position="39"/>
    </location>
</feature>
<proteinExistence type="predicted"/>
<dbReference type="EMBL" id="UINC01071536">
    <property type="protein sequence ID" value="SVC06509.1"/>
    <property type="molecule type" value="Genomic_DNA"/>
</dbReference>
<evidence type="ECO:0000256" key="1">
    <source>
        <dbReference type="SAM" id="Phobius"/>
    </source>
</evidence>
<organism evidence="2">
    <name type="scientific">marine metagenome</name>
    <dbReference type="NCBI Taxonomy" id="408172"/>
    <lineage>
        <taxon>unclassified sequences</taxon>
        <taxon>metagenomes</taxon>
        <taxon>ecological metagenomes</taxon>
    </lineage>
</organism>
<gene>
    <name evidence="2" type="ORF">METZ01_LOCUS259363</name>
</gene>
<keyword evidence="1" id="KW-0812">Transmembrane</keyword>
<keyword evidence="1" id="KW-1133">Transmembrane helix</keyword>
<dbReference type="AlphaFoldDB" id="A0A382J4I2"/>
<protein>
    <submittedName>
        <fullName evidence="2">Uncharacterized protein</fullName>
    </submittedName>
</protein>